<dbReference type="Proteomes" id="UP000001488">
    <property type="component" value="Chromosome"/>
</dbReference>
<gene>
    <name evidence="1" type="ordered locus">TGAM_0858</name>
</gene>
<reference evidence="1 2" key="1">
    <citation type="journal article" date="2007" name="Genome Biol.">
        <title>Genome analysis and genome-wide proteomics of Thermococcus gammatolerans, the most radioresistant organism known amongst the Archaea.</title>
        <authorList>
            <person name="Zivanovic Y."/>
            <person name="Armengaud J."/>
            <person name="Lagorce A."/>
            <person name="Leplat C."/>
            <person name="Guerin P."/>
            <person name="Dutertre M."/>
            <person name="Anthouard V."/>
            <person name="Forterre P."/>
            <person name="Wincker P."/>
            <person name="Confalonieri F."/>
        </authorList>
    </citation>
    <scope>NUCLEOTIDE SEQUENCE [LARGE SCALE GENOMIC DNA]</scope>
    <source>
        <strain evidence="2">DSM 15229 / JCM 11827 / EJ3</strain>
    </source>
</reference>
<dbReference type="Gene3D" id="1.25.40.10">
    <property type="entry name" value="Tetratricopeptide repeat domain"/>
    <property type="match status" value="1"/>
</dbReference>
<evidence type="ECO:0000313" key="1">
    <source>
        <dbReference type="EMBL" id="ACS33360.1"/>
    </source>
</evidence>
<sequence length="294" mass="32881">MISGLRALRGAPTLSYSSGELRMKPLEKLLGLSEESSDLDRLERIEDLLDAGEIEQAIAELEKVRKDENVYVGVKMIIKSLSKLELEPGYIVGYLKALIPIVNGLSSWRYRAILMADIAMAFYRAGDDFNGDLALKTAINLAYASGEDVLVEILRELIRNGLLEKGAYAFSLVKDRKRLDFLLSQLVEFFYLSGDHEKARKALNAIEDPFHKAIALYRLALYEAPRNRLKALAFLEEAIENAEKIENRHARLELLIKLNDLKAELTGKGVSLVDILKASPPPKDGGNANEEHKD</sequence>
<proteinExistence type="predicted"/>
<dbReference type="STRING" id="593117.TGAM_0858"/>
<keyword evidence="2" id="KW-1185">Reference proteome</keyword>
<dbReference type="AlphaFoldDB" id="C5A548"/>
<organism evidence="1 2">
    <name type="scientific">Thermococcus gammatolerans (strain DSM 15229 / JCM 11827 / EJ3)</name>
    <dbReference type="NCBI Taxonomy" id="593117"/>
    <lineage>
        <taxon>Archaea</taxon>
        <taxon>Methanobacteriati</taxon>
        <taxon>Methanobacteriota</taxon>
        <taxon>Thermococci</taxon>
        <taxon>Thermococcales</taxon>
        <taxon>Thermococcaceae</taxon>
        <taxon>Thermococcus</taxon>
    </lineage>
</organism>
<protein>
    <submittedName>
        <fullName evidence="1">Uncharacterized protein</fullName>
    </submittedName>
</protein>
<accession>C5A548</accession>
<name>C5A548_THEGJ</name>
<dbReference type="PaxDb" id="593117-TGAM_0858"/>
<dbReference type="InterPro" id="IPR011990">
    <property type="entry name" value="TPR-like_helical_dom_sf"/>
</dbReference>
<evidence type="ECO:0000313" key="2">
    <source>
        <dbReference type="Proteomes" id="UP000001488"/>
    </source>
</evidence>
<dbReference type="eggNOG" id="arCOG03827">
    <property type="taxonomic scope" value="Archaea"/>
</dbReference>
<dbReference type="KEGG" id="tga:TGAM_0858"/>
<dbReference type="HOGENOM" id="CLU_1006935_0_0_2"/>
<dbReference type="EMBL" id="CP001398">
    <property type="protein sequence ID" value="ACS33360.1"/>
    <property type="molecule type" value="Genomic_DNA"/>
</dbReference>